<reference evidence="2 3" key="1">
    <citation type="submission" date="2020-08" db="EMBL/GenBank/DDBJ databases">
        <authorList>
            <person name="Seo M.-J."/>
        </authorList>
    </citation>
    <scope>NUCLEOTIDE SEQUENCE [LARGE SCALE GENOMIC DNA]</scope>
    <source>
        <strain evidence="2 3">KIGAM211</strain>
    </source>
</reference>
<dbReference type="InterPro" id="IPR036148">
    <property type="entry name" value="MmgE/PrpD_sf"/>
</dbReference>
<keyword evidence="3" id="KW-1185">Reference proteome</keyword>
<dbReference type="Pfam" id="PF03972">
    <property type="entry name" value="MmgE_PrpD_N"/>
    <property type="match status" value="1"/>
</dbReference>
<gene>
    <name evidence="2" type="ORF">H5V45_09480</name>
</gene>
<dbReference type="SUPFAM" id="SSF103378">
    <property type="entry name" value="2-methylcitrate dehydratase PrpD"/>
    <property type="match status" value="1"/>
</dbReference>
<dbReference type="InterPro" id="IPR042183">
    <property type="entry name" value="MmgE/PrpD_sf_1"/>
</dbReference>
<protein>
    <submittedName>
        <fullName evidence="2">MmgE/PrpD family protein</fullName>
    </submittedName>
</protein>
<dbReference type="InterPro" id="IPR042188">
    <property type="entry name" value="MmgE/PrpD_sf_2"/>
</dbReference>
<dbReference type="GO" id="GO:0016829">
    <property type="term" value="F:lyase activity"/>
    <property type="evidence" value="ECO:0007669"/>
    <property type="project" value="InterPro"/>
</dbReference>
<sequence>MRDYDDASMVMSGHPSAVLVPAIVAAPESSHASDRQVSPAFYAGFEVWVKIARAVSIDRYQTRVACRLTLGTISAAAAVSNLRLLELEVVHALDRRVAGVGQPAGVRHDGEGLPGGNCCRGQASRRLASRTRDSWRRASALDVEDGGFRSLYCMSHHANRSTSSFGHWAMRRASCSPVASRSALAATLRDPRTIAFALELRQEYALSANEVVRGRGQTNSHGVESLIHYRPTTGLEAKFRMEFAVATALLDGWRWGSAAPL</sequence>
<dbReference type="Gene3D" id="1.10.4100.10">
    <property type="entry name" value="2-methylcitrate dehydratase PrpD"/>
    <property type="match status" value="1"/>
</dbReference>
<accession>A0A7X0VBU3</accession>
<evidence type="ECO:0000313" key="3">
    <source>
        <dbReference type="Proteomes" id="UP000523955"/>
    </source>
</evidence>
<evidence type="ECO:0000313" key="2">
    <source>
        <dbReference type="EMBL" id="MBB6627553.1"/>
    </source>
</evidence>
<evidence type="ECO:0000259" key="1">
    <source>
        <dbReference type="Pfam" id="PF03972"/>
    </source>
</evidence>
<dbReference type="AlphaFoldDB" id="A0A7X0VBU3"/>
<dbReference type="EMBL" id="JACKXE010000001">
    <property type="protein sequence ID" value="MBB6627553.1"/>
    <property type="molecule type" value="Genomic_DNA"/>
</dbReference>
<name>A0A7X0VBU3_9ACTN</name>
<comment type="caution">
    <text evidence="2">The sequence shown here is derived from an EMBL/GenBank/DDBJ whole genome shotgun (WGS) entry which is preliminary data.</text>
</comment>
<feature type="domain" description="MmgE/PrpD N-terminal" evidence="1">
    <location>
        <begin position="3"/>
        <end position="88"/>
    </location>
</feature>
<dbReference type="Gene3D" id="3.30.1330.120">
    <property type="entry name" value="2-methylcitrate dehydratase PrpD"/>
    <property type="match status" value="1"/>
</dbReference>
<dbReference type="Proteomes" id="UP000523955">
    <property type="component" value="Unassembled WGS sequence"/>
</dbReference>
<organism evidence="2 3">
    <name type="scientific">Nocardioides luti</name>
    <dbReference type="NCBI Taxonomy" id="2761101"/>
    <lineage>
        <taxon>Bacteria</taxon>
        <taxon>Bacillati</taxon>
        <taxon>Actinomycetota</taxon>
        <taxon>Actinomycetes</taxon>
        <taxon>Propionibacteriales</taxon>
        <taxon>Nocardioidaceae</taxon>
        <taxon>Nocardioides</taxon>
    </lineage>
</organism>
<proteinExistence type="predicted"/>
<dbReference type="InterPro" id="IPR045336">
    <property type="entry name" value="MmgE_PrpD_N"/>
</dbReference>